<dbReference type="InterPro" id="IPR022050">
    <property type="entry name" value="T_hemolysin"/>
</dbReference>
<dbReference type="KEGG" id="zdf:AN401_00460"/>
<protein>
    <submittedName>
        <fullName evidence="1">Thermostable hemolysin</fullName>
    </submittedName>
</protein>
<name>A0A291HKA3_9GAMM</name>
<sequence>MSKPLHPPYRLRAAATGTERARLEAFIQAAYLQAFEARIPHFLPLLLGLYQSDGDLVAACGLQFADEAPLYLEQYLDQPVEQRLGAHCRRPVPRAGIVEIGNLATSAPGNGRLMFAAICQQLHRQGLEWVVFTATRGLLNSFHRLHLNPAMLADATAERLGPDAECWGSYYRHQPRVMAGALAEGQRILAENSLLLSLIAPGPDLHPRSREARS</sequence>
<dbReference type="Proteomes" id="UP000217763">
    <property type="component" value="Chromosome"/>
</dbReference>
<reference evidence="2" key="1">
    <citation type="submission" date="2015-09" db="EMBL/GenBank/DDBJ databases">
        <authorList>
            <person name="Shao Z."/>
            <person name="Wang L."/>
        </authorList>
    </citation>
    <scope>NUCLEOTIDE SEQUENCE [LARGE SCALE GENOMIC DNA]</scope>
    <source>
        <strain evidence="2">F13-1</strain>
    </source>
</reference>
<evidence type="ECO:0000313" key="1">
    <source>
        <dbReference type="EMBL" id="ATG72501.1"/>
    </source>
</evidence>
<dbReference type="SUPFAM" id="SSF55729">
    <property type="entry name" value="Acyl-CoA N-acyltransferases (Nat)"/>
    <property type="match status" value="1"/>
</dbReference>
<dbReference type="EMBL" id="CP012621">
    <property type="protein sequence ID" value="ATG72501.1"/>
    <property type="molecule type" value="Genomic_DNA"/>
</dbReference>
<dbReference type="AlphaFoldDB" id="A0A291HKA3"/>
<organism evidence="1 2">
    <name type="scientific">Zobellella denitrificans</name>
    <dbReference type="NCBI Taxonomy" id="347534"/>
    <lineage>
        <taxon>Bacteria</taxon>
        <taxon>Pseudomonadati</taxon>
        <taxon>Pseudomonadota</taxon>
        <taxon>Gammaproteobacteria</taxon>
        <taxon>Aeromonadales</taxon>
        <taxon>Aeromonadaceae</taxon>
        <taxon>Zobellella</taxon>
    </lineage>
</organism>
<evidence type="ECO:0000313" key="2">
    <source>
        <dbReference type="Proteomes" id="UP000217763"/>
    </source>
</evidence>
<proteinExistence type="predicted"/>
<gene>
    <name evidence="1" type="ORF">AN401_00460</name>
</gene>
<keyword evidence="2" id="KW-1185">Reference proteome</keyword>
<dbReference type="Pfam" id="PF12261">
    <property type="entry name" value="T_hemolysin"/>
    <property type="match status" value="1"/>
</dbReference>
<dbReference type="InterPro" id="IPR016181">
    <property type="entry name" value="Acyl_CoA_acyltransferase"/>
</dbReference>
<dbReference type="RefSeq" id="WP_096778262.1">
    <property type="nucleotide sequence ID" value="NZ_CP012621.1"/>
</dbReference>
<accession>A0A291HKA3</accession>